<dbReference type="EMBL" id="RXGA01000002">
    <property type="protein sequence ID" value="RWX73876.1"/>
    <property type="molecule type" value="Genomic_DNA"/>
</dbReference>
<keyword evidence="3 4" id="KW-0004">4Fe-4S</keyword>
<feature type="domain" description="4Fe-4S ferredoxin-type" evidence="5">
    <location>
        <begin position="566"/>
        <end position="595"/>
    </location>
</feature>
<dbReference type="AlphaFoldDB" id="A0A444L8G4"/>
<dbReference type="InterPro" id="IPR017900">
    <property type="entry name" value="4Fe4S_Fe_S_CS"/>
</dbReference>
<feature type="binding site" evidence="4">
    <location>
        <position position="587"/>
    </location>
    <ligand>
        <name>[4Fe-4S] cluster</name>
        <dbReference type="ChEBI" id="CHEBI:49883"/>
        <label>2</label>
    </ligand>
</feature>
<dbReference type="GO" id="GO:0044272">
    <property type="term" value="P:sulfur compound biosynthetic process"/>
    <property type="evidence" value="ECO:0007669"/>
    <property type="project" value="UniProtKB-ARBA"/>
</dbReference>
<dbReference type="PIRSF" id="PIRSF006439">
    <property type="entry name" value="Indolepyruvate_ferr_oxidored"/>
    <property type="match status" value="1"/>
</dbReference>
<feature type="binding site" evidence="4">
    <location>
        <position position="575"/>
    </location>
    <ligand>
        <name>[4Fe-4S] cluster</name>
        <dbReference type="ChEBI" id="CHEBI:49883"/>
        <label>1</label>
    </ligand>
</feature>
<dbReference type="Pfam" id="PF02775">
    <property type="entry name" value="TPP_enzyme_C"/>
    <property type="match status" value="1"/>
</dbReference>
<dbReference type="InterPro" id="IPR002880">
    <property type="entry name" value="Pyrv_Fd/Flavodoxin_OxRdtase_N"/>
</dbReference>
<dbReference type="SUPFAM" id="SSF54862">
    <property type="entry name" value="4Fe-4S ferredoxins"/>
    <property type="match status" value="1"/>
</dbReference>
<feature type="binding site" evidence="4">
    <location>
        <position position="616"/>
    </location>
    <ligand>
        <name>[4Fe-4S] cluster</name>
        <dbReference type="ChEBI" id="CHEBI:49883"/>
        <label>1</label>
    </ligand>
</feature>
<evidence type="ECO:0000256" key="4">
    <source>
        <dbReference type="PIRSR" id="PIRSR006439-50"/>
    </source>
</evidence>
<dbReference type="Gene3D" id="3.40.50.970">
    <property type="match status" value="2"/>
</dbReference>
<feature type="binding site" evidence="4">
    <location>
        <position position="609"/>
    </location>
    <ligand>
        <name>[4Fe-4S] cluster</name>
        <dbReference type="ChEBI" id="CHEBI:49883"/>
        <label>2</label>
    </ligand>
</feature>
<reference evidence="6 7" key="1">
    <citation type="submission" date="2018-12" db="EMBL/GenBank/DDBJ databases">
        <title>The complete genome of the methanogenic archaea of the candidate phylum Verstraetearchaeota, obtained from the metagenome of underground thermal water.</title>
        <authorList>
            <person name="Kadnikov V.V."/>
            <person name="Mardanov A.V."/>
            <person name="Beletsky A.V."/>
            <person name="Karnachuk O.V."/>
            <person name="Ravin N.V."/>
        </authorList>
    </citation>
    <scope>NUCLEOTIDE SEQUENCE [LARGE SCALE GENOMIC DNA]</scope>
    <source>
        <strain evidence="6">Ch88</strain>
    </source>
</reference>
<dbReference type="InterPro" id="IPR011766">
    <property type="entry name" value="TPP_enzyme_TPP-bd"/>
</dbReference>
<dbReference type="NCBIfam" id="TIGR03336">
    <property type="entry name" value="IOR_alpha"/>
    <property type="match status" value="1"/>
</dbReference>
<keyword evidence="6" id="KW-0670">Pyruvate</keyword>
<feature type="binding site" evidence="4">
    <location>
        <position position="581"/>
    </location>
    <ligand>
        <name>[4Fe-4S] cluster</name>
        <dbReference type="ChEBI" id="CHEBI:49883"/>
        <label>1</label>
    </ligand>
</feature>
<dbReference type="PANTHER" id="PTHR43710:SF7">
    <property type="entry name" value="INDOLEPYRUVATE OXIDOREDUCTASE SUBUNIT IORA"/>
    <property type="match status" value="1"/>
</dbReference>
<keyword evidence="3 4" id="KW-0408">Iron</keyword>
<evidence type="ECO:0000313" key="6">
    <source>
        <dbReference type="EMBL" id="RWX73876.1"/>
    </source>
</evidence>
<dbReference type="CDD" id="cd07034">
    <property type="entry name" value="TPP_PYR_PFOR_IOR-alpha_like"/>
    <property type="match status" value="1"/>
</dbReference>
<evidence type="ECO:0000259" key="5">
    <source>
        <dbReference type="PROSITE" id="PS51379"/>
    </source>
</evidence>
<keyword evidence="2 3" id="KW-0560">Oxidoreductase</keyword>
<dbReference type="GO" id="GO:0046872">
    <property type="term" value="F:metal ion binding"/>
    <property type="evidence" value="ECO:0007669"/>
    <property type="project" value="UniProtKB-UniRule"/>
</dbReference>
<dbReference type="GO" id="GO:0006082">
    <property type="term" value="P:organic acid metabolic process"/>
    <property type="evidence" value="ECO:0007669"/>
    <property type="project" value="UniProtKB-ARBA"/>
</dbReference>
<dbReference type="Pfam" id="PF01855">
    <property type="entry name" value="POR_N"/>
    <property type="match status" value="1"/>
</dbReference>
<keyword evidence="3" id="KW-0249">Electron transport</keyword>
<gene>
    <name evidence="6" type="ORF">Metus_0655</name>
</gene>
<comment type="catalytic activity">
    <reaction evidence="3">
        <text>indole-3-pyruvate + 2 oxidized [2Fe-2S]-[ferredoxin] + CoA = (indol-3-yl)acetyl-CoA + 2 reduced [2Fe-2S]-[ferredoxin] + CO2 + H(+)</text>
        <dbReference type="Rhea" id="RHEA:12645"/>
        <dbReference type="Rhea" id="RHEA-COMP:10000"/>
        <dbReference type="Rhea" id="RHEA-COMP:10001"/>
        <dbReference type="ChEBI" id="CHEBI:15378"/>
        <dbReference type="ChEBI" id="CHEBI:16526"/>
        <dbReference type="ChEBI" id="CHEBI:17640"/>
        <dbReference type="ChEBI" id="CHEBI:33737"/>
        <dbReference type="ChEBI" id="CHEBI:33738"/>
        <dbReference type="ChEBI" id="CHEBI:57271"/>
        <dbReference type="ChEBI" id="CHEBI:57287"/>
        <dbReference type="EC" id="1.2.7.8"/>
    </reaction>
</comment>
<feature type="binding site" evidence="4">
    <location>
        <position position="606"/>
    </location>
    <ligand>
        <name>[4Fe-4S] cluster</name>
        <dbReference type="ChEBI" id="CHEBI:49883"/>
        <label>2</label>
    </ligand>
</feature>
<keyword evidence="1 3" id="KW-0479">Metal-binding</keyword>
<dbReference type="InterPro" id="IPR029061">
    <property type="entry name" value="THDP-binding"/>
</dbReference>
<feature type="domain" description="4Fe-4S ferredoxin-type" evidence="5">
    <location>
        <begin position="597"/>
        <end position="626"/>
    </location>
</feature>
<dbReference type="Gene3D" id="3.30.70.20">
    <property type="match status" value="1"/>
</dbReference>
<dbReference type="InterPro" id="IPR017896">
    <property type="entry name" value="4Fe4S_Fe-S-bd"/>
</dbReference>
<evidence type="ECO:0000313" key="7">
    <source>
        <dbReference type="Proteomes" id="UP000288215"/>
    </source>
</evidence>
<dbReference type="FunFam" id="3.40.50.970:FF:000039">
    <property type="entry name" value="Indolepyruvate oxidoreductase subunit IorA"/>
    <property type="match status" value="1"/>
</dbReference>
<dbReference type="Proteomes" id="UP000288215">
    <property type="component" value="Unassembled WGS sequence"/>
</dbReference>
<keyword evidence="3" id="KW-0813">Transport</keyword>
<organism evidence="6 7">
    <name type="scientific">Methanosuratincola subterraneus</name>
    <dbReference type="NCBI Taxonomy" id="2593994"/>
    <lineage>
        <taxon>Archaea</taxon>
        <taxon>Thermoproteota</taxon>
        <taxon>Methanosuratincolia</taxon>
        <taxon>Candidatus Methanomethylicales</taxon>
        <taxon>Candidatus Methanomethylicaceae</taxon>
        <taxon>Candidatus Methanosuratincola (ex Vanwonterghem et al. 2016)</taxon>
    </lineage>
</organism>
<dbReference type="PANTHER" id="PTHR43710">
    <property type="entry name" value="2-HYDROXYACYL-COA LYASE"/>
    <property type="match status" value="1"/>
</dbReference>
<feature type="binding site" evidence="4">
    <location>
        <position position="578"/>
    </location>
    <ligand>
        <name>[4Fe-4S] cluster</name>
        <dbReference type="ChEBI" id="CHEBI:49883"/>
        <label>1</label>
    </ligand>
</feature>
<evidence type="ECO:0000256" key="2">
    <source>
        <dbReference type="ARBA" id="ARBA00023002"/>
    </source>
</evidence>
<protein>
    <recommendedName>
        <fullName evidence="3">Indolepyruvate oxidoreductase subunit IorA</fullName>
        <shortName evidence="3">IOR</shortName>
        <ecNumber evidence="3">1.2.7.8</ecNumber>
    </recommendedName>
    <alternativeName>
        <fullName evidence="3">Indolepyruvate ferredoxin oxidoreductase subunit alpha</fullName>
    </alternativeName>
</protein>
<comment type="subunit">
    <text evidence="3">Heterodimer of the IorA and IorB subunits.</text>
</comment>
<evidence type="ECO:0000256" key="3">
    <source>
        <dbReference type="PIRNR" id="PIRNR006439"/>
    </source>
</evidence>
<dbReference type="SUPFAM" id="SSF52518">
    <property type="entry name" value="Thiamin diphosphate-binding fold (THDP-binding)"/>
    <property type="match status" value="2"/>
</dbReference>
<dbReference type="EC" id="1.2.7.8" evidence="3"/>
<dbReference type="PROSITE" id="PS00198">
    <property type="entry name" value="4FE4S_FER_1"/>
    <property type="match status" value="1"/>
</dbReference>
<proteinExistence type="predicted"/>
<dbReference type="GO" id="GO:0030976">
    <property type="term" value="F:thiamine pyrophosphate binding"/>
    <property type="evidence" value="ECO:0007669"/>
    <property type="project" value="InterPro"/>
</dbReference>
<name>A0A444L8G4_METS7</name>
<dbReference type="CDD" id="cd02008">
    <property type="entry name" value="TPP_IOR_alpha"/>
    <property type="match status" value="1"/>
</dbReference>
<comment type="caution">
    <text evidence="6">The sequence shown here is derived from an EMBL/GenBank/DDBJ whole genome shotgun (WGS) entry which is preliminary data.</text>
</comment>
<dbReference type="Pfam" id="PF13237">
    <property type="entry name" value="Fer4_10"/>
    <property type="match status" value="1"/>
</dbReference>
<accession>A0A444L8G4</accession>
<comment type="cofactor">
    <cofactor evidence="3 4">
        <name>[4Fe-4S] cluster</name>
        <dbReference type="ChEBI" id="CHEBI:49883"/>
    </cofactor>
    <text evidence="3 4">Binds 2 [4Fe-4S] clusters. In this family the first cluster has a non-standard and varying [4Fe-4S] binding motif CX(2)CX(2)CX(4-5)CP.</text>
</comment>
<sequence length="630" mass="67810">MLGNEAVARGAVEYNVELAAAYPGTPSSEIIETLTLVADDVGMHVQWSTNEMVAFEVAIGGALCGKRSLASMKHIGANWIMDPLMHAVYHGFDAGLLIISADDPSGHSSANEQDNRYMAQLAEIPALEPSDFQEAKDYVGHALSLSEEVKLPVMLRLVTRICHSRGDCTFGPVRREKRPPRFSDDYYRDFVLGGNIVGPKAIPKLHRIQHEKLARVEEAAARAGLFQSEVPEDGPSGGLGIIASSAPVGYVLDSLDSRGLMGKVGLLKLGLSVPFPEKTVSSFASSFEKVLVVEEGEPYIERNLAALAKCDLPGLKIFGKLTSHLPREGELNFSSVDGALASLLGLGAREVPPEKLKLMEVSSKLVTPRIMSMCAGCPHRAAFYAAKKATRTAANARYVAIGDIGCYTLGMYPPLRFMQDVFCMGGSIGVANGVAKSGITDPVIATIGDSTFYHAGIPALINATFNQANIKVMVLDNEVTAMTGYQPHPGCGETATGKPTKRVVIEEICRACGIEFVRIVDPYDFSSSVRAMEDAIRFEGPAVVIFRRLCTQEHLRRARRQGLRIEKYRVDPQKCVGCRTCVAAFGCPAIGFDRERKKAYVIALDCVGCGVCASVCPQGAFSPERAGEGS</sequence>
<dbReference type="GO" id="GO:0043805">
    <property type="term" value="F:indolepyruvate ferredoxin oxidoreductase activity"/>
    <property type="evidence" value="ECO:0007669"/>
    <property type="project" value="UniProtKB-UniRule"/>
</dbReference>
<dbReference type="PROSITE" id="PS51379">
    <property type="entry name" value="4FE4S_FER_2"/>
    <property type="match status" value="2"/>
</dbReference>
<evidence type="ECO:0000256" key="1">
    <source>
        <dbReference type="ARBA" id="ARBA00022723"/>
    </source>
</evidence>
<dbReference type="GO" id="GO:0051539">
    <property type="term" value="F:4 iron, 4 sulfur cluster binding"/>
    <property type="evidence" value="ECO:0007669"/>
    <property type="project" value="UniProtKB-UniRule"/>
</dbReference>
<feature type="binding site" evidence="4">
    <location>
        <position position="612"/>
    </location>
    <ligand>
        <name>[4Fe-4S] cluster</name>
        <dbReference type="ChEBI" id="CHEBI:49883"/>
        <label>2</label>
    </ligand>
</feature>
<comment type="function">
    <text evidence="3">Catalyzes the ferredoxin-dependent oxidative decarboxylation of arylpyruvates.</text>
</comment>
<keyword evidence="3 4" id="KW-0411">Iron-sulfur</keyword>
<dbReference type="InterPro" id="IPR017721">
    <property type="entry name" value="IorA"/>
</dbReference>
<dbReference type="InterPro" id="IPR045025">
    <property type="entry name" value="HACL1-like"/>
</dbReference>